<keyword evidence="3" id="KW-1185">Reference proteome</keyword>
<feature type="compositionally biased region" description="Low complexity" evidence="1">
    <location>
        <begin position="8"/>
        <end position="17"/>
    </location>
</feature>
<protein>
    <submittedName>
        <fullName evidence="2">Mycofactocin</fullName>
    </submittedName>
</protein>
<organism evidence="2 3">
    <name type="scientific">Rudaeicoccus suwonensis</name>
    <dbReference type="NCBI Taxonomy" id="657409"/>
    <lineage>
        <taxon>Bacteria</taxon>
        <taxon>Bacillati</taxon>
        <taxon>Actinomycetota</taxon>
        <taxon>Actinomycetes</taxon>
        <taxon>Micrococcales</taxon>
        <taxon>Dermacoccaceae</taxon>
        <taxon>Rudaeicoccus</taxon>
    </lineage>
</organism>
<dbReference type="InterPro" id="IPR023988">
    <property type="entry name" value="MftA"/>
</dbReference>
<dbReference type="Pfam" id="PF23709">
    <property type="entry name" value="MftA"/>
    <property type="match status" value="1"/>
</dbReference>
<evidence type="ECO:0000313" key="3">
    <source>
        <dbReference type="Proteomes" id="UP000318297"/>
    </source>
</evidence>
<proteinExistence type="predicted"/>
<evidence type="ECO:0000256" key="1">
    <source>
        <dbReference type="SAM" id="MobiDB-lite"/>
    </source>
</evidence>
<reference evidence="2 3" key="1">
    <citation type="submission" date="2019-06" db="EMBL/GenBank/DDBJ databases">
        <title>Sequencing the genomes of 1000 actinobacteria strains.</title>
        <authorList>
            <person name="Klenk H.-P."/>
        </authorList>
    </citation>
    <scope>NUCLEOTIDE SEQUENCE [LARGE SCALE GENOMIC DNA]</scope>
    <source>
        <strain evidence="2 3">DSM 19560</strain>
    </source>
</reference>
<dbReference type="RefSeq" id="WP_145225549.1">
    <property type="nucleotide sequence ID" value="NZ_VIVQ01000001.1"/>
</dbReference>
<sequence length="40" mass="4371">MTEKDPQAQDAVQPQDVTSEQVVEDTLVEDVSIDGMCGVY</sequence>
<gene>
    <name evidence="2" type="ORF">BKA23_0737</name>
</gene>
<comment type="caution">
    <text evidence="2">The sequence shown here is derived from an EMBL/GenBank/DDBJ whole genome shotgun (WGS) entry which is preliminary data.</text>
</comment>
<name>A0A561E8J7_9MICO</name>
<dbReference type="EMBL" id="VIVQ01000001">
    <property type="protein sequence ID" value="TWE11944.1"/>
    <property type="molecule type" value="Genomic_DNA"/>
</dbReference>
<dbReference type="Proteomes" id="UP000318297">
    <property type="component" value="Unassembled WGS sequence"/>
</dbReference>
<dbReference type="NCBIfam" id="TIGR03969">
    <property type="entry name" value="mycofactocin"/>
    <property type="match status" value="1"/>
</dbReference>
<accession>A0A561E8J7</accession>
<dbReference type="AlphaFoldDB" id="A0A561E8J7"/>
<evidence type="ECO:0000313" key="2">
    <source>
        <dbReference type="EMBL" id="TWE11944.1"/>
    </source>
</evidence>
<feature type="region of interest" description="Disordered" evidence="1">
    <location>
        <begin position="1"/>
        <end position="20"/>
    </location>
</feature>